<dbReference type="Gene3D" id="3.20.20.70">
    <property type="entry name" value="Aldolase class I"/>
    <property type="match status" value="1"/>
</dbReference>
<dbReference type="InterPro" id="IPR013785">
    <property type="entry name" value="Aldolase_TIM"/>
</dbReference>
<reference evidence="2 3" key="1">
    <citation type="submission" date="2016-11" db="EMBL/GenBank/DDBJ databases">
        <title>Paenibacillus species isolates.</title>
        <authorList>
            <person name="Beno S.M."/>
        </authorList>
    </citation>
    <scope>NUCLEOTIDE SEQUENCE [LARGE SCALE GENOMIC DNA]</scope>
    <source>
        <strain evidence="2 3">FSL H7-0433</strain>
    </source>
</reference>
<keyword evidence="1" id="KW-0456">Lyase</keyword>
<dbReference type="EMBL" id="MPVP01000096">
    <property type="protein sequence ID" value="OMD32906.1"/>
    <property type="molecule type" value="Genomic_DNA"/>
</dbReference>
<evidence type="ECO:0000256" key="1">
    <source>
        <dbReference type="ARBA" id="ARBA00023239"/>
    </source>
</evidence>
<proteinExistence type="predicted"/>
<comment type="caution">
    <text evidence="2">The sequence shown here is derived from an EMBL/GenBank/DDBJ whole genome shotgun (WGS) entry which is preliminary data.</text>
</comment>
<name>A0ABX3GM35_9BACL</name>
<organism evidence="2 3">
    <name type="scientific">Paenibacillus odorifer</name>
    <dbReference type="NCBI Taxonomy" id="189426"/>
    <lineage>
        <taxon>Bacteria</taxon>
        <taxon>Bacillati</taxon>
        <taxon>Bacillota</taxon>
        <taxon>Bacilli</taxon>
        <taxon>Bacillales</taxon>
        <taxon>Paenibacillaceae</taxon>
        <taxon>Paenibacillus</taxon>
    </lineage>
</organism>
<dbReference type="InterPro" id="IPR002220">
    <property type="entry name" value="DapA-like"/>
</dbReference>
<evidence type="ECO:0008006" key="4">
    <source>
        <dbReference type="Google" id="ProtNLM"/>
    </source>
</evidence>
<dbReference type="SUPFAM" id="SSF51569">
    <property type="entry name" value="Aldolase"/>
    <property type="match status" value="1"/>
</dbReference>
<keyword evidence="3" id="KW-1185">Reference proteome</keyword>
<evidence type="ECO:0000313" key="2">
    <source>
        <dbReference type="EMBL" id="OMD32906.1"/>
    </source>
</evidence>
<sequence>MVSVLGGLFPRLCLDITRMTQSGHLEEAQHLTTLLEPIWKLFNSYGSLRVISAAAEIIGLIKSPSLPLPLQPLNKSVRNHLNIILKELKFTV</sequence>
<dbReference type="Proteomes" id="UP000187158">
    <property type="component" value="Unassembled WGS sequence"/>
</dbReference>
<evidence type="ECO:0000313" key="3">
    <source>
        <dbReference type="Proteomes" id="UP000187158"/>
    </source>
</evidence>
<accession>A0ABX3GM35</accession>
<gene>
    <name evidence="2" type="ORF">BSO21_15935</name>
</gene>
<dbReference type="Pfam" id="PF00701">
    <property type="entry name" value="DHDPS"/>
    <property type="match status" value="1"/>
</dbReference>
<protein>
    <recommendedName>
        <fullName evidence="4">Dihydrodipicolinate synthase family protein</fullName>
    </recommendedName>
</protein>